<evidence type="ECO:0000256" key="1">
    <source>
        <dbReference type="SAM" id="MobiDB-lite"/>
    </source>
</evidence>
<name>A0A5E8B3C2_9ASCO</name>
<reference evidence="2 3" key="1">
    <citation type="submission" date="2019-09" db="EMBL/GenBank/DDBJ databases">
        <authorList>
            <person name="Brejova B."/>
        </authorList>
    </citation>
    <scope>NUCLEOTIDE SEQUENCE [LARGE SCALE GENOMIC DNA]</scope>
</reference>
<organism evidence="2 3">
    <name type="scientific">Magnusiomyces paraingens</name>
    <dbReference type="NCBI Taxonomy" id="2606893"/>
    <lineage>
        <taxon>Eukaryota</taxon>
        <taxon>Fungi</taxon>
        <taxon>Dikarya</taxon>
        <taxon>Ascomycota</taxon>
        <taxon>Saccharomycotina</taxon>
        <taxon>Dipodascomycetes</taxon>
        <taxon>Dipodascales</taxon>
        <taxon>Dipodascaceae</taxon>
        <taxon>Magnusiomyces</taxon>
    </lineage>
</organism>
<feature type="compositionally biased region" description="Polar residues" evidence="1">
    <location>
        <begin position="418"/>
        <end position="427"/>
    </location>
</feature>
<proteinExistence type="predicted"/>
<feature type="compositionally biased region" description="Polar residues" evidence="1">
    <location>
        <begin position="680"/>
        <end position="690"/>
    </location>
</feature>
<feature type="compositionally biased region" description="Acidic residues" evidence="1">
    <location>
        <begin position="736"/>
        <end position="753"/>
    </location>
</feature>
<feature type="compositionally biased region" description="Basic and acidic residues" evidence="1">
    <location>
        <begin position="477"/>
        <end position="487"/>
    </location>
</feature>
<feature type="compositionally biased region" description="Low complexity" evidence="1">
    <location>
        <begin position="439"/>
        <end position="451"/>
    </location>
</feature>
<dbReference type="RefSeq" id="XP_031851599.1">
    <property type="nucleotide sequence ID" value="XM_031995708.1"/>
</dbReference>
<dbReference type="AlphaFoldDB" id="A0A5E8B3C2"/>
<feature type="compositionally biased region" description="Polar residues" evidence="1">
    <location>
        <begin position="192"/>
        <end position="220"/>
    </location>
</feature>
<feature type="region of interest" description="Disordered" evidence="1">
    <location>
        <begin position="680"/>
        <end position="705"/>
    </location>
</feature>
<feature type="region of interest" description="Disordered" evidence="1">
    <location>
        <begin position="402"/>
        <end position="573"/>
    </location>
</feature>
<feature type="region of interest" description="Disordered" evidence="1">
    <location>
        <begin position="729"/>
        <end position="811"/>
    </location>
</feature>
<feature type="compositionally biased region" description="Polar residues" evidence="1">
    <location>
        <begin position="859"/>
        <end position="874"/>
    </location>
</feature>
<dbReference type="EMBL" id="CABVLU010000001">
    <property type="protein sequence ID" value="VVT45977.1"/>
    <property type="molecule type" value="Genomic_DNA"/>
</dbReference>
<feature type="region of interest" description="Disordered" evidence="1">
    <location>
        <begin position="186"/>
        <end position="232"/>
    </location>
</feature>
<protein>
    <submittedName>
        <fullName evidence="2">Uncharacterized protein</fullName>
    </submittedName>
</protein>
<feature type="compositionally biased region" description="Polar residues" evidence="1">
    <location>
        <begin position="100"/>
        <end position="112"/>
    </location>
</feature>
<feature type="compositionally biased region" description="Polar residues" evidence="1">
    <location>
        <begin position="263"/>
        <end position="283"/>
    </location>
</feature>
<evidence type="ECO:0000313" key="2">
    <source>
        <dbReference type="EMBL" id="VVT45977.1"/>
    </source>
</evidence>
<feature type="region of interest" description="Disordered" evidence="1">
    <location>
        <begin position="1"/>
        <end position="148"/>
    </location>
</feature>
<feature type="compositionally biased region" description="Low complexity" evidence="1">
    <location>
        <begin position="43"/>
        <end position="58"/>
    </location>
</feature>
<sequence>MGFWHSRNHKTRSKDPEDSPSKTTHHGSLFRSHSLKKLSRRWSSNTISSNNNNNSNSNGDYQNDNTNISGYQNLSKVPDQQKINHNGTSANATTTTTTTFDNNQSLGGTANNKDTHHNHRPPSPEGSSSNQNNSGGGGGSNPPLSHHPTRILSLKRHFSLNHNNNNDNNNNHHHHHYNIFSQNSGIHRHSSVKSTSDGSPSPTTKSHSSGSPLNVASGSRSSDDLDYQETPEPLLSGDALIHQRARGMSIAPPETLPGLTIPKVSTTRPSSILNESISPTPQDDSSEFERFLNDEEEKRLEKKKTRELHQHELEEEYKLDPKTTAYHPLSADHLPKITAHPSIDKKRHGLFSTHALSNDSSSHFSLSSTNSSSLGTKLRGLRGSKDLAASSESPLRTMHQQLFSKSNVNNNTTTTTTAITRSGSLGATSHHRSRSFGHNNQSNQSLQSGSNTRSGTLEDSKPLRPFSFMDKSHARHKSMELQKRTWSKDGTSPPPFTPATATATSAATDSAHNEGAIISSDEFSDSPVGFSDEDDDEDIDDEEEDDEDIDDEEEDDKDIYNEEGGENPGKDWKAKLAARHARRRARIRRHKMMLLGLLDGSGTPPVAPDSSSGVVSLSDDKSNGFCDNSKQLMRRVKDKVVDPSEMLLIAPGRQLVNLHNHIVQAAVQVPTLLKDYGTGSKSLGETSSGPSMEKKSSKNKESTVNEVPTINNKNAFLITDEEVAIPDLSPEISDKLDDDSVDDMSDIYSDAEDGISSSMVDSKDDTGKSSDLLETPASPEYIYKNNKENTTTTINDDNENGDGTGLAPKDASPGILRSWLTMFSGSPTQQQETLSGGYENLEELSKQQSIGKDTKQQQEQEVTIDSTLDSAFGF</sequence>
<keyword evidence="3" id="KW-1185">Reference proteome</keyword>
<feature type="compositionally biased region" description="Basic residues" evidence="1">
    <location>
        <begin position="1"/>
        <end position="12"/>
    </location>
</feature>
<feature type="region of interest" description="Disordered" evidence="1">
    <location>
        <begin position="251"/>
        <end position="287"/>
    </location>
</feature>
<feature type="compositionally biased region" description="Low complexity" evidence="1">
    <location>
        <begin position="781"/>
        <end position="795"/>
    </location>
</feature>
<dbReference type="GeneID" id="43579808"/>
<evidence type="ECO:0000313" key="3">
    <source>
        <dbReference type="Proteomes" id="UP000398389"/>
    </source>
</evidence>
<feature type="compositionally biased region" description="Low complexity" evidence="1">
    <location>
        <begin position="498"/>
        <end position="510"/>
    </location>
</feature>
<feature type="compositionally biased region" description="Polar residues" evidence="1">
    <location>
        <begin position="81"/>
        <end position="92"/>
    </location>
</feature>
<accession>A0A5E8B3C2</accession>
<feature type="region of interest" description="Disordered" evidence="1">
    <location>
        <begin position="846"/>
        <end position="874"/>
    </location>
</feature>
<feature type="compositionally biased region" description="Basic and acidic residues" evidence="1">
    <location>
        <begin position="692"/>
        <end position="703"/>
    </location>
</feature>
<feature type="compositionally biased region" description="Low complexity" evidence="1">
    <location>
        <begin position="358"/>
        <end position="374"/>
    </location>
</feature>
<feature type="compositionally biased region" description="Polar residues" evidence="1">
    <location>
        <begin position="59"/>
        <end position="75"/>
    </location>
</feature>
<feature type="region of interest" description="Disordered" evidence="1">
    <location>
        <begin position="358"/>
        <end position="378"/>
    </location>
</feature>
<gene>
    <name evidence="2" type="ORF">SAPINGB_P000985</name>
</gene>
<dbReference type="Proteomes" id="UP000398389">
    <property type="component" value="Unassembled WGS sequence"/>
</dbReference>
<feature type="compositionally biased region" description="Acidic residues" evidence="1">
    <location>
        <begin position="531"/>
        <end position="565"/>
    </location>
</feature>